<organism evidence="2 3">
    <name type="scientific">Methanimicrococcus hacksteinii</name>
    <dbReference type="NCBI Taxonomy" id="3028293"/>
    <lineage>
        <taxon>Archaea</taxon>
        <taxon>Methanobacteriati</taxon>
        <taxon>Methanobacteriota</taxon>
        <taxon>Stenosarchaea group</taxon>
        <taxon>Methanomicrobia</taxon>
        <taxon>Methanosarcinales</taxon>
        <taxon>Methanosarcinaceae</taxon>
        <taxon>Methanimicrococcus</taxon>
    </lineage>
</organism>
<dbReference type="SUPFAM" id="SSF81301">
    <property type="entry name" value="Nucleotidyltransferase"/>
    <property type="match status" value="1"/>
</dbReference>
<proteinExistence type="predicted"/>
<evidence type="ECO:0000259" key="1">
    <source>
        <dbReference type="Pfam" id="PF01909"/>
    </source>
</evidence>
<evidence type="ECO:0000313" key="2">
    <source>
        <dbReference type="EMBL" id="MDV0444888.1"/>
    </source>
</evidence>
<dbReference type="RefSeq" id="WP_318785297.1">
    <property type="nucleotide sequence ID" value="NZ_JAWDKC010000011.1"/>
</dbReference>
<accession>A0ABU3VN92</accession>
<keyword evidence="3" id="KW-1185">Reference proteome</keyword>
<dbReference type="EMBL" id="JAWDKC010000011">
    <property type="protein sequence ID" value="MDV0444888.1"/>
    <property type="molecule type" value="Genomic_DNA"/>
</dbReference>
<sequence length="258" mass="29916">MSGKRRHPAAFELVRRFKEAGISENETGISGSILAGLENEESDIDFLVYGKTWFTARDKLAKMKKETKNKMKKETKNKMKNEIKTETHYFENSEKTEYEISELDEAMWKTVYKKRKSPFSFDIFFAHEIRKGNRGMITGSSGEKFYFDLLFARSKDQIQEPIRRGKDTEKTIIEATVTNDDFAFDSPAVYLIDHDEIAEIYSYTHTYAGQALKGEKVRARGIVEVIGNKKRLVIGTTREAEDEWMISLSLLEELKFNR</sequence>
<protein>
    <recommendedName>
        <fullName evidence="1">Polymerase nucleotidyl transferase domain-containing protein</fullName>
    </recommendedName>
</protein>
<reference evidence="2 3" key="1">
    <citation type="submission" date="2023-06" db="EMBL/GenBank/DDBJ databases">
        <title>Genome sequence of Methanimicrococcus sp. At1.</title>
        <authorList>
            <person name="Protasov E."/>
            <person name="Platt K."/>
            <person name="Poehlein A."/>
            <person name="Daniel R."/>
            <person name="Brune A."/>
        </authorList>
    </citation>
    <scope>NUCLEOTIDE SEQUENCE [LARGE SCALE GENOMIC DNA]</scope>
    <source>
        <strain evidence="2 3">At1</strain>
    </source>
</reference>
<feature type="domain" description="Polymerase nucleotidyl transferase" evidence="1">
    <location>
        <begin position="24"/>
        <end position="84"/>
    </location>
</feature>
<name>A0ABU3VN92_9EURY</name>
<evidence type="ECO:0000313" key="3">
    <source>
        <dbReference type="Proteomes" id="UP001272052"/>
    </source>
</evidence>
<dbReference type="InterPro" id="IPR043519">
    <property type="entry name" value="NT_sf"/>
</dbReference>
<gene>
    <name evidence="2" type="ORF">MmiAt1_04340</name>
</gene>
<dbReference type="Pfam" id="PF01909">
    <property type="entry name" value="NTP_transf_2"/>
    <property type="match status" value="1"/>
</dbReference>
<dbReference type="InterPro" id="IPR002934">
    <property type="entry name" value="Polymerase_NTP_transf_dom"/>
</dbReference>
<comment type="caution">
    <text evidence="2">The sequence shown here is derived from an EMBL/GenBank/DDBJ whole genome shotgun (WGS) entry which is preliminary data.</text>
</comment>
<dbReference type="Proteomes" id="UP001272052">
    <property type="component" value="Unassembled WGS sequence"/>
</dbReference>